<comment type="function">
    <text evidence="7">Component of the ESCRT-I complex, a regulator of vesicular trafficking process. Required for the sorting of endocytic ubiquitinated cargos into multivesicular bodies.</text>
</comment>
<evidence type="ECO:0000256" key="7">
    <source>
        <dbReference type="ARBA" id="ARBA00053101"/>
    </source>
</evidence>
<dbReference type="InterPro" id="IPR023340">
    <property type="entry name" value="UMA"/>
</dbReference>
<feature type="domain" description="UMA" evidence="9">
    <location>
        <begin position="299"/>
        <end position="348"/>
    </location>
</feature>
<keyword evidence="5" id="KW-0653">Protein transport</keyword>
<keyword evidence="4" id="KW-0967">Endosome</keyword>
<keyword evidence="3" id="KW-0813">Transport</keyword>
<evidence type="ECO:0000256" key="6">
    <source>
        <dbReference type="ARBA" id="ARBA00023136"/>
    </source>
</evidence>
<dbReference type="GO" id="GO:0019075">
    <property type="term" value="P:virus maturation"/>
    <property type="evidence" value="ECO:0007669"/>
    <property type="project" value="TreeGrafter"/>
</dbReference>
<dbReference type="PROSITE" id="PS51497">
    <property type="entry name" value="UMA"/>
    <property type="match status" value="1"/>
</dbReference>
<keyword evidence="12" id="KW-1185">Reference proteome</keyword>
<dbReference type="GO" id="GO:0046755">
    <property type="term" value="P:viral budding"/>
    <property type="evidence" value="ECO:0007669"/>
    <property type="project" value="TreeGrafter"/>
</dbReference>
<feature type="domain" description="MABP" evidence="10">
    <location>
        <begin position="114"/>
        <end position="254"/>
    </location>
</feature>
<dbReference type="InterPro" id="IPR018798">
    <property type="entry name" value="MVB12A/B"/>
</dbReference>
<evidence type="ECO:0000259" key="10">
    <source>
        <dbReference type="PROSITE" id="PS51498"/>
    </source>
</evidence>
<dbReference type="GO" id="GO:0000813">
    <property type="term" value="C:ESCRT I complex"/>
    <property type="evidence" value="ECO:0007669"/>
    <property type="project" value="InterPro"/>
</dbReference>
<keyword evidence="6" id="KW-0472">Membrane</keyword>
<dbReference type="InterPro" id="IPR023341">
    <property type="entry name" value="MABP"/>
</dbReference>
<evidence type="ECO:0000259" key="9">
    <source>
        <dbReference type="PROSITE" id="PS51497"/>
    </source>
</evidence>
<accession>A0AAV6QFB5</accession>
<comment type="caution">
    <text evidence="11">The sequence shown here is derived from an EMBL/GenBank/DDBJ whole genome shotgun (WGS) entry which is preliminary data.</text>
</comment>
<reference evidence="11 12" key="1">
    <citation type="journal article" date="2021" name="Sci. Rep.">
        <title>Chromosome anchoring in Senegalese sole (Solea senegalensis) reveals sex-associated markers and genome rearrangements in flatfish.</title>
        <authorList>
            <person name="Guerrero-Cozar I."/>
            <person name="Gomez-Garrido J."/>
            <person name="Berbel C."/>
            <person name="Martinez-Blanch J.F."/>
            <person name="Alioto T."/>
            <person name="Claros M.G."/>
            <person name="Gagnaire P.A."/>
            <person name="Manchado M."/>
        </authorList>
    </citation>
    <scope>NUCLEOTIDE SEQUENCE [LARGE SCALE GENOMIC DNA]</scope>
    <source>
        <strain evidence="11">Sse05_10M</strain>
    </source>
</reference>
<dbReference type="AlphaFoldDB" id="A0AAV6QFB5"/>
<comment type="similarity">
    <text evidence="2">Belongs to the MVB12 family.</text>
</comment>
<dbReference type="GO" id="GO:0042058">
    <property type="term" value="P:regulation of epidermal growth factor receptor signaling pathway"/>
    <property type="evidence" value="ECO:0007669"/>
    <property type="project" value="TreeGrafter"/>
</dbReference>
<dbReference type="PANTHER" id="PTHR31547:SF1">
    <property type="entry name" value="MULTIVESICULAR BODY SUBUNIT 12B"/>
    <property type="match status" value="1"/>
</dbReference>
<dbReference type="PANTHER" id="PTHR31547">
    <property type="entry name" value="MULTIVESICULAR BODY SUBUNIT 12B"/>
    <property type="match status" value="1"/>
</dbReference>
<dbReference type="GO" id="GO:0015031">
    <property type="term" value="P:protein transport"/>
    <property type="evidence" value="ECO:0007669"/>
    <property type="project" value="UniProtKB-KW"/>
</dbReference>
<evidence type="ECO:0000256" key="2">
    <source>
        <dbReference type="ARBA" id="ARBA00010432"/>
    </source>
</evidence>
<name>A0AAV6QFB5_SOLSE</name>
<gene>
    <name evidence="11" type="ORF">JOB18_026157</name>
</gene>
<proteinExistence type="inferred from homology"/>
<evidence type="ECO:0000256" key="3">
    <source>
        <dbReference type="ARBA" id="ARBA00022448"/>
    </source>
</evidence>
<evidence type="ECO:0000313" key="11">
    <source>
        <dbReference type="EMBL" id="KAG7490020.1"/>
    </source>
</evidence>
<evidence type="ECO:0000256" key="8">
    <source>
        <dbReference type="SAM" id="MobiDB-lite"/>
    </source>
</evidence>
<evidence type="ECO:0000256" key="4">
    <source>
        <dbReference type="ARBA" id="ARBA00022753"/>
    </source>
</evidence>
<evidence type="ECO:0000256" key="5">
    <source>
        <dbReference type="ARBA" id="ARBA00022927"/>
    </source>
</evidence>
<dbReference type="InterPro" id="IPR040297">
    <property type="entry name" value="MVB12B"/>
</dbReference>
<dbReference type="EMBL" id="JAGKHQ010000017">
    <property type="protein sequence ID" value="KAG7490020.1"/>
    <property type="molecule type" value="Genomic_DNA"/>
</dbReference>
<feature type="region of interest" description="Disordered" evidence="8">
    <location>
        <begin position="259"/>
        <end position="285"/>
    </location>
</feature>
<sequence>MTELKIKQADINNNGNQRLMEETVGGAGLKIWMAVEARVGRSDIVAPSKTSLKNIDQELSRLKTATSSVDTPPSKYLSLPRNASSITLQTGAGQQEDTFEQISNMSEVSSQLPADPISAVGVVTSPNKAPDGYCVVAQTTDGSDADLWKDALFKSKVNRYLCFTRKTEPDVVVDMKVTDIKEALPEGFTPVPETLDTKETAMRKRRLCVRMSPRTAAQTAVYDIQIIAKSKYHLVDYTCIGEINNLGIWYRTGDVPQHRSSQETPVAANTDVPSNTARKTMSRPDFEHQCSGGYTKTALDDVPFAVSEQFHGDAKQIQQVNLMGITIKSLAEIEEEFHYNFITELSIALCPPTSTESDLCDLCLMKHTADDSC</sequence>
<organism evidence="11 12">
    <name type="scientific">Solea senegalensis</name>
    <name type="common">Senegalese sole</name>
    <dbReference type="NCBI Taxonomy" id="28829"/>
    <lineage>
        <taxon>Eukaryota</taxon>
        <taxon>Metazoa</taxon>
        <taxon>Chordata</taxon>
        <taxon>Craniata</taxon>
        <taxon>Vertebrata</taxon>
        <taxon>Euteleostomi</taxon>
        <taxon>Actinopterygii</taxon>
        <taxon>Neopterygii</taxon>
        <taxon>Teleostei</taxon>
        <taxon>Neoteleostei</taxon>
        <taxon>Acanthomorphata</taxon>
        <taxon>Carangaria</taxon>
        <taxon>Pleuronectiformes</taxon>
        <taxon>Pleuronectoidei</taxon>
        <taxon>Soleidae</taxon>
        <taxon>Solea</taxon>
    </lineage>
</organism>
<dbReference type="FunFam" id="2.100.10.50:FF:000002">
    <property type="entry name" value="Multivesicular body subunit 12B"/>
    <property type="match status" value="1"/>
</dbReference>
<evidence type="ECO:0000256" key="1">
    <source>
        <dbReference type="ARBA" id="ARBA00004633"/>
    </source>
</evidence>
<protein>
    <submittedName>
        <fullName evidence="11">Multivesicular body subunit 12B-like isoform X1</fullName>
    </submittedName>
</protein>
<dbReference type="PROSITE" id="PS51498">
    <property type="entry name" value="MABP"/>
    <property type="match status" value="1"/>
</dbReference>
<comment type="subcellular location">
    <subcellularLocation>
        <location evidence="1">Late endosome membrane</location>
        <topology evidence="1">Peripheral membrane protein</topology>
    </subcellularLocation>
</comment>
<dbReference type="Proteomes" id="UP000693946">
    <property type="component" value="Linkage Group LG5"/>
</dbReference>
<evidence type="ECO:0000313" key="12">
    <source>
        <dbReference type="Proteomes" id="UP000693946"/>
    </source>
</evidence>
<dbReference type="Pfam" id="PF10240">
    <property type="entry name" value="DUF2464"/>
    <property type="match status" value="1"/>
</dbReference>
<dbReference type="GO" id="GO:0031902">
    <property type="term" value="C:late endosome membrane"/>
    <property type="evidence" value="ECO:0007669"/>
    <property type="project" value="UniProtKB-SubCell"/>
</dbReference>